<name>A0A5S9NAS3_9GAMM</name>
<dbReference type="OrthoDB" id="5725272at2"/>
<dbReference type="InterPro" id="IPR036291">
    <property type="entry name" value="NAD(P)-bd_dom_sf"/>
</dbReference>
<dbReference type="InterPro" id="IPR020904">
    <property type="entry name" value="Sc_DH/Rdtase_CS"/>
</dbReference>
<dbReference type="RefSeq" id="WP_159267870.1">
    <property type="nucleotide sequence ID" value="NZ_CACSIK010000001.1"/>
</dbReference>
<dbReference type="PANTHER" id="PTHR42760:SF133">
    <property type="entry name" value="3-OXOACYL-[ACYL-CARRIER-PROTEIN] REDUCTASE"/>
    <property type="match status" value="1"/>
</dbReference>
<dbReference type="FunFam" id="3.40.50.720:FF:000084">
    <property type="entry name" value="Short-chain dehydrogenase reductase"/>
    <property type="match status" value="1"/>
</dbReference>
<sequence length="249" mass="25852">MQRFENKVVLVTGAGAGIGRASALRLAAEGASLCCADINEADLLSLVDEITSLGGRAIAQCFDISEVGAAERCVQLCRSEFGKLDAVVNMAGILRFANCHELDLAVWEKVISVNLSGTFMLCKAALPELLKTKGNIVNAASTASLQGLPWGVAYAASKGGVLALTRSIAVEYAKRGVRANCVCPGDINTNMSQGVKFPVDADFDLLSRITSLSGAKGPEVVAGVIAMLASEDGCHITGEHIRVDGGILA</sequence>
<accession>A0A5S9NAS3</accession>
<dbReference type="AlphaFoldDB" id="A0A5S9NAS3"/>
<dbReference type="PANTHER" id="PTHR42760">
    <property type="entry name" value="SHORT-CHAIN DEHYDROGENASES/REDUCTASES FAMILY MEMBER"/>
    <property type="match status" value="1"/>
</dbReference>
<dbReference type="EMBL" id="CACSIM010000005">
    <property type="protein sequence ID" value="CAA0114416.1"/>
    <property type="molecule type" value="Genomic_DNA"/>
</dbReference>
<dbReference type="Proteomes" id="UP000439591">
    <property type="component" value="Unassembled WGS sequence"/>
</dbReference>
<dbReference type="InterPro" id="IPR002347">
    <property type="entry name" value="SDR_fam"/>
</dbReference>
<evidence type="ECO:0000256" key="1">
    <source>
        <dbReference type="ARBA" id="ARBA00006484"/>
    </source>
</evidence>
<evidence type="ECO:0000256" key="2">
    <source>
        <dbReference type="ARBA" id="ARBA00023002"/>
    </source>
</evidence>
<evidence type="ECO:0000313" key="7">
    <source>
        <dbReference type="Proteomes" id="UP000439591"/>
    </source>
</evidence>
<dbReference type="Pfam" id="PF00106">
    <property type="entry name" value="adh_short"/>
    <property type="match status" value="1"/>
</dbReference>
<reference evidence="6 7" key="1">
    <citation type="submission" date="2019-11" db="EMBL/GenBank/DDBJ databases">
        <authorList>
            <person name="Holert J."/>
        </authorList>
    </citation>
    <scope>NUCLEOTIDE SEQUENCE [LARGE SCALE GENOMIC DNA]</scope>
    <source>
        <strain evidence="5">BC3_2A</strain>
        <strain evidence="4">SB11_1A</strain>
    </source>
</reference>
<proteinExistence type="inferred from homology"/>
<dbReference type="EMBL" id="CACSIK010000001">
    <property type="protein sequence ID" value="CAA0087257.1"/>
    <property type="molecule type" value="Genomic_DNA"/>
</dbReference>
<dbReference type="SUPFAM" id="SSF51735">
    <property type="entry name" value="NAD(P)-binding Rossmann-fold domains"/>
    <property type="match status" value="1"/>
</dbReference>
<comment type="similarity">
    <text evidence="1 3">Belongs to the short-chain dehydrogenases/reductases (SDR) family.</text>
</comment>
<dbReference type="PRINTS" id="PR00081">
    <property type="entry name" value="GDHRDH"/>
</dbReference>
<dbReference type="Gene3D" id="3.40.50.720">
    <property type="entry name" value="NAD(P)-binding Rossmann-like Domain"/>
    <property type="match status" value="1"/>
</dbReference>
<dbReference type="EC" id="1.1.1.385" evidence="4"/>
<evidence type="ECO:0000256" key="3">
    <source>
        <dbReference type="RuleBase" id="RU000363"/>
    </source>
</evidence>
<dbReference type="Proteomes" id="UP000435877">
    <property type="component" value="Unassembled WGS sequence"/>
</dbReference>
<organism evidence="4 6">
    <name type="scientific">Zhongshania aliphaticivorans</name>
    <dbReference type="NCBI Taxonomy" id="1470434"/>
    <lineage>
        <taxon>Bacteria</taxon>
        <taxon>Pseudomonadati</taxon>
        <taxon>Pseudomonadota</taxon>
        <taxon>Gammaproteobacteria</taxon>
        <taxon>Cellvibrionales</taxon>
        <taxon>Spongiibacteraceae</taxon>
        <taxon>Zhongshania</taxon>
    </lineage>
</organism>
<keyword evidence="6" id="KW-1185">Reference proteome</keyword>
<keyword evidence="2 4" id="KW-0560">Oxidoreductase</keyword>
<dbReference type="PRINTS" id="PR00080">
    <property type="entry name" value="SDRFAMILY"/>
</dbReference>
<dbReference type="GO" id="GO:0016616">
    <property type="term" value="F:oxidoreductase activity, acting on the CH-OH group of donors, NAD or NADP as acceptor"/>
    <property type="evidence" value="ECO:0007669"/>
    <property type="project" value="TreeGrafter"/>
</dbReference>
<evidence type="ECO:0000313" key="5">
    <source>
        <dbReference type="EMBL" id="CAA0114416.1"/>
    </source>
</evidence>
<dbReference type="CDD" id="cd05233">
    <property type="entry name" value="SDR_c"/>
    <property type="match status" value="1"/>
</dbReference>
<evidence type="ECO:0000313" key="6">
    <source>
        <dbReference type="Proteomes" id="UP000435877"/>
    </source>
</evidence>
<dbReference type="PROSITE" id="PS00061">
    <property type="entry name" value="ADH_SHORT"/>
    <property type="match status" value="1"/>
</dbReference>
<protein>
    <submittedName>
        <fullName evidence="4">Dihydroanticapsin 7-dehydrogenase</fullName>
        <ecNumber evidence="4">1.1.1.385</ecNumber>
    </submittedName>
</protein>
<evidence type="ECO:0000313" key="4">
    <source>
        <dbReference type="EMBL" id="CAA0087257.1"/>
    </source>
</evidence>
<gene>
    <name evidence="4" type="primary">bacC_1</name>
    <name evidence="5" type="synonym">bacC_2</name>
    <name evidence="4" type="ORF">IHBHHGIJ_01259</name>
    <name evidence="5" type="ORF">KFEGEMFD_02999</name>
</gene>